<dbReference type="RefSeq" id="WP_277732565.1">
    <property type="nucleotide sequence ID" value="NZ_CP120733.1"/>
</dbReference>
<gene>
    <name evidence="2" type="ORF">P4S50_00565</name>
</gene>
<evidence type="ECO:0000313" key="3">
    <source>
        <dbReference type="Proteomes" id="UP001222800"/>
    </source>
</evidence>
<keyword evidence="1" id="KW-0812">Transmembrane</keyword>
<organism evidence="2 3">
    <name type="scientific">Tepidibacter hydrothermalis</name>
    <dbReference type="NCBI Taxonomy" id="3036126"/>
    <lineage>
        <taxon>Bacteria</taxon>
        <taxon>Bacillati</taxon>
        <taxon>Bacillota</taxon>
        <taxon>Clostridia</taxon>
        <taxon>Peptostreptococcales</taxon>
        <taxon>Peptostreptococcaceae</taxon>
        <taxon>Tepidibacter</taxon>
    </lineage>
</organism>
<proteinExistence type="predicted"/>
<keyword evidence="3" id="KW-1185">Reference proteome</keyword>
<protein>
    <submittedName>
        <fullName evidence="2">Uncharacterized protein</fullName>
    </submittedName>
</protein>
<name>A0ABY8ECF9_9FIRM</name>
<dbReference type="EMBL" id="CP120733">
    <property type="protein sequence ID" value="WFD10598.1"/>
    <property type="molecule type" value="Genomic_DNA"/>
</dbReference>
<accession>A0ABY8ECF9</accession>
<evidence type="ECO:0000313" key="2">
    <source>
        <dbReference type="EMBL" id="WFD10598.1"/>
    </source>
</evidence>
<evidence type="ECO:0000256" key="1">
    <source>
        <dbReference type="SAM" id="Phobius"/>
    </source>
</evidence>
<dbReference type="Proteomes" id="UP001222800">
    <property type="component" value="Chromosome"/>
</dbReference>
<feature type="transmembrane region" description="Helical" evidence="1">
    <location>
        <begin position="7"/>
        <end position="23"/>
    </location>
</feature>
<keyword evidence="1" id="KW-0472">Membrane</keyword>
<keyword evidence="1" id="KW-1133">Transmembrane helix</keyword>
<reference evidence="2 3" key="1">
    <citation type="submission" date="2023-03" db="EMBL/GenBank/DDBJ databases">
        <title>Complete genome sequence of Tepidibacter sp. SWIR-1, isolated from a deep-sea hydrothermal vent.</title>
        <authorList>
            <person name="Li X."/>
        </authorList>
    </citation>
    <scope>NUCLEOTIDE SEQUENCE [LARGE SCALE GENOMIC DNA]</scope>
    <source>
        <strain evidence="2 3">SWIR-1</strain>
    </source>
</reference>
<sequence>MRLHKKNIFIIISSFIIASFFLFNSNIKSQISYGTDTFKDNPDNQIDESLKECKWCLDSLEPEKPLDIDSTPIYNIPLPSNMKPISEVIGKGKNIPLQFAYNDLNWTRPVYKTYWHTGPSGNGGRWSYVPERINYALHRIFTTYPTASIYYDFVHNLGISDESDKFDFDYANIDQVVLVAMQSNVKKIVTLDNQVIVIVEPKRNGLQTLVIPKNTVQPSSKDEATIFQMVTPEGYEIDYSLINLK</sequence>